<comment type="caution">
    <text evidence="4">The sequence shown here is derived from an EMBL/GenBank/DDBJ whole genome shotgun (WGS) entry which is preliminary data.</text>
</comment>
<keyword evidence="2" id="KW-0812">Transmembrane</keyword>
<protein>
    <recommendedName>
        <fullName evidence="6">Cell wall protein</fullName>
    </recommendedName>
</protein>
<reference evidence="4" key="1">
    <citation type="journal article" date="2020" name="BMC Genomics">
        <title>Correction to: Identification and distribution of gene clusters required for synthesis of sphingolipid metabolism inhibitors in diverse species of the filamentous fungus Fusarium.</title>
        <authorList>
            <person name="Kim H.S."/>
            <person name="Lohmar J.M."/>
            <person name="Busman M."/>
            <person name="Brown D.W."/>
            <person name="Naumann T.A."/>
            <person name="Divon H.H."/>
            <person name="Lysoe E."/>
            <person name="Uhlig S."/>
            <person name="Proctor R.H."/>
        </authorList>
    </citation>
    <scope>NUCLEOTIDE SEQUENCE</scope>
    <source>
        <strain evidence="4">NRRL 20472</strain>
    </source>
</reference>
<name>A0A8H4T702_9HYPO</name>
<feature type="chain" id="PRO_5034209523" description="Cell wall protein" evidence="3">
    <location>
        <begin position="20"/>
        <end position="258"/>
    </location>
</feature>
<dbReference type="EMBL" id="JABEXW010000881">
    <property type="protein sequence ID" value="KAF4952449.1"/>
    <property type="molecule type" value="Genomic_DNA"/>
</dbReference>
<accession>A0A8H4T702</accession>
<feature type="region of interest" description="Disordered" evidence="1">
    <location>
        <begin position="172"/>
        <end position="230"/>
    </location>
</feature>
<evidence type="ECO:0000256" key="1">
    <source>
        <dbReference type="SAM" id="MobiDB-lite"/>
    </source>
</evidence>
<feature type="compositionally biased region" description="Low complexity" evidence="1">
    <location>
        <begin position="177"/>
        <end position="230"/>
    </location>
</feature>
<dbReference type="OrthoDB" id="5098780at2759"/>
<sequence>MHLSSSLATLVALAGLCSADPNGFSPSKSARDSPTKLDDCGCWPIYQAMLKCQKLEGPNADTRKCVCIANPDGWYPSMDGCRNCLSPGSLEDDDFFDNMSRLITQLFVSCTEVGGGVTSDGSSICASNAYRRACVSLGTGGRKSWGSFEVFESKTTFNSSYVLDISEYGADEDESTSKTGKAAKTTATDSGSTTDTSIATGEPSSDGSGTSDSASGTETDPASATTTPSSAMDLAGTRTVAGVVSGMMIAVAVGFVLF</sequence>
<evidence type="ECO:0000256" key="3">
    <source>
        <dbReference type="SAM" id="SignalP"/>
    </source>
</evidence>
<keyword evidence="3" id="KW-0732">Signal</keyword>
<evidence type="ECO:0000256" key="2">
    <source>
        <dbReference type="SAM" id="Phobius"/>
    </source>
</evidence>
<gene>
    <name evidence="4" type="ORF">FSARC_12644</name>
</gene>
<dbReference type="Proteomes" id="UP000622797">
    <property type="component" value="Unassembled WGS sequence"/>
</dbReference>
<organism evidence="4 5">
    <name type="scientific">Fusarium sarcochroum</name>
    <dbReference type="NCBI Taxonomy" id="1208366"/>
    <lineage>
        <taxon>Eukaryota</taxon>
        <taxon>Fungi</taxon>
        <taxon>Dikarya</taxon>
        <taxon>Ascomycota</taxon>
        <taxon>Pezizomycotina</taxon>
        <taxon>Sordariomycetes</taxon>
        <taxon>Hypocreomycetidae</taxon>
        <taxon>Hypocreales</taxon>
        <taxon>Nectriaceae</taxon>
        <taxon>Fusarium</taxon>
        <taxon>Fusarium lateritium species complex</taxon>
    </lineage>
</organism>
<keyword evidence="2" id="KW-0472">Membrane</keyword>
<evidence type="ECO:0000313" key="4">
    <source>
        <dbReference type="EMBL" id="KAF4952449.1"/>
    </source>
</evidence>
<evidence type="ECO:0008006" key="6">
    <source>
        <dbReference type="Google" id="ProtNLM"/>
    </source>
</evidence>
<reference evidence="4" key="2">
    <citation type="submission" date="2020-05" db="EMBL/GenBank/DDBJ databases">
        <authorList>
            <person name="Kim H.-S."/>
            <person name="Proctor R.H."/>
            <person name="Brown D.W."/>
        </authorList>
    </citation>
    <scope>NUCLEOTIDE SEQUENCE</scope>
    <source>
        <strain evidence="4">NRRL 20472</strain>
    </source>
</reference>
<feature type="transmembrane region" description="Helical" evidence="2">
    <location>
        <begin position="239"/>
        <end position="257"/>
    </location>
</feature>
<feature type="signal peptide" evidence="3">
    <location>
        <begin position="1"/>
        <end position="19"/>
    </location>
</feature>
<keyword evidence="5" id="KW-1185">Reference proteome</keyword>
<keyword evidence="2" id="KW-1133">Transmembrane helix</keyword>
<proteinExistence type="predicted"/>
<evidence type="ECO:0000313" key="5">
    <source>
        <dbReference type="Proteomes" id="UP000622797"/>
    </source>
</evidence>
<dbReference type="AlphaFoldDB" id="A0A8H4T702"/>